<sequence length="83" mass="8857">MSPADRGRALAMLAEIAAAAGNSDRAAELVTEIGTLDRTAEDQSAIAAELRTVTDLQSWLADKPRAHTLWVSRTPDIAGVRLE</sequence>
<evidence type="ECO:0000313" key="1">
    <source>
        <dbReference type="EMBL" id="QXN89915.1"/>
    </source>
</evidence>
<organism evidence="1 2">
    <name type="scientific">Nocardia iowensis</name>
    <dbReference type="NCBI Taxonomy" id="204891"/>
    <lineage>
        <taxon>Bacteria</taxon>
        <taxon>Bacillati</taxon>
        <taxon>Actinomycetota</taxon>
        <taxon>Actinomycetes</taxon>
        <taxon>Mycobacteriales</taxon>
        <taxon>Nocardiaceae</taxon>
        <taxon>Nocardia</taxon>
    </lineage>
</organism>
<reference evidence="1 2" key="1">
    <citation type="submission" date="2021-07" db="EMBL/GenBank/DDBJ databases">
        <title>Whole Genome Sequence of Nocardia Iowensis.</title>
        <authorList>
            <person name="Lamm A."/>
            <person name="Collins-Fairclough A.M."/>
            <person name="Bunk B."/>
            <person name="Sproer C."/>
        </authorList>
    </citation>
    <scope>NUCLEOTIDE SEQUENCE [LARGE SCALE GENOMIC DNA]</scope>
    <source>
        <strain evidence="1 2">NRRL 5646</strain>
    </source>
</reference>
<dbReference type="RefSeq" id="WP_218470782.1">
    <property type="nucleotide sequence ID" value="NZ_BAABJN010000006.1"/>
</dbReference>
<name>A0ABX8RNP2_NOCIO</name>
<protein>
    <submittedName>
        <fullName evidence="1">Uncharacterized protein</fullName>
    </submittedName>
</protein>
<gene>
    <name evidence="1" type="ORF">KV110_31340</name>
</gene>
<dbReference type="EMBL" id="CP078145">
    <property type="protein sequence ID" value="QXN89915.1"/>
    <property type="molecule type" value="Genomic_DNA"/>
</dbReference>
<evidence type="ECO:0000313" key="2">
    <source>
        <dbReference type="Proteomes" id="UP000694257"/>
    </source>
</evidence>
<keyword evidence="2" id="KW-1185">Reference proteome</keyword>
<dbReference type="Proteomes" id="UP000694257">
    <property type="component" value="Chromosome"/>
</dbReference>
<accession>A0ABX8RNP2</accession>
<proteinExistence type="predicted"/>